<accession>A0A136KJY8</accession>
<evidence type="ECO:0000313" key="1">
    <source>
        <dbReference type="EMBL" id="KXK09729.1"/>
    </source>
</evidence>
<dbReference type="AlphaFoldDB" id="A0A136KJY8"/>
<evidence type="ECO:0000313" key="2">
    <source>
        <dbReference type="Proteomes" id="UP000070449"/>
    </source>
</evidence>
<reference evidence="1 2" key="1">
    <citation type="submission" date="2015-02" db="EMBL/GenBank/DDBJ databases">
        <title>Improved understanding of the partial-nitritation anammox process through 23 genomes representing the majority of the microbial community.</title>
        <authorList>
            <person name="Speth D.R."/>
            <person name="In T Zandt M."/>
            <person name="Guerrero Cruz S."/>
            <person name="Jetten M.S."/>
            <person name="Dutilh B.E."/>
        </authorList>
    </citation>
    <scope>NUCLEOTIDE SEQUENCE [LARGE SCALE GENOMIC DNA]</scope>
    <source>
        <strain evidence="1">OLB21</strain>
    </source>
</reference>
<sequence>MQLRKGKENIGLFKGIPLFLDWDYLLKEYGLRREFELFDRSLGLFSDCHFGDHLTYSFLHRFARRKDSAI</sequence>
<dbReference type="Proteomes" id="UP000070449">
    <property type="component" value="Unassembled WGS sequence"/>
</dbReference>
<dbReference type="EMBL" id="JYPD01000012">
    <property type="protein sequence ID" value="KXK09729.1"/>
    <property type="molecule type" value="Genomic_DNA"/>
</dbReference>
<proteinExistence type="predicted"/>
<dbReference type="STRING" id="1617427.UZ20_WS6002000297"/>
<organism evidence="1 2">
    <name type="scientific">candidate division WS6 bacterium OLB21</name>
    <dbReference type="NCBI Taxonomy" id="1617427"/>
    <lineage>
        <taxon>Bacteria</taxon>
        <taxon>Candidatus Dojkabacteria</taxon>
    </lineage>
</organism>
<name>A0A136KJY8_9BACT</name>
<protein>
    <submittedName>
        <fullName evidence="1">Uncharacterized protein</fullName>
    </submittedName>
</protein>
<gene>
    <name evidence="1" type="ORF">UZ20_WS6002000297</name>
</gene>
<comment type="caution">
    <text evidence="1">The sequence shown here is derived from an EMBL/GenBank/DDBJ whole genome shotgun (WGS) entry which is preliminary data.</text>
</comment>